<evidence type="ECO:0000256" key="1">
    <source>
        <dbReference type="SAM" id="MobiDB-lite"/>
    </source>
</evidence>
<dbReference type="VEuPathDB" id="TriTrypDB:TvY486_0009330"/>
<dbReference type="Proteomes" id="UP000009027">
    <property type="component" value="Unassembled WGS sequence"/>
</dbReference>
<organism evidence="2 3">
    <name type="scientific">Trypanosoma vivax (strain Y486)</name>
    <dbReference type="NCBI Taxonomy" id="1055687"/>
    <lineage>
        <taxon>Eukaryota</taxon>
        <taxon>Discoba</taxon>
        <taxon>Euglenozoa</taxon>
        <taxon>Kinetoplastea</taxon>
        <taxon>Metakinetoplastina</taxon>
        <taxon>Trypanosomatida</taxon>
        <taxon>Trypanosomatidae</taxon>
        <taxon>Trypanosoma</taxon>
        <taxon>Duttonella</taxon>
    </lineage>
</organism>
<proteinExistence type="predicted"/>
<reference evidence="2 3" key="1">
    <citation type="journal article" date="2012" name="Proc. Natl. Acad. Sci. U.S.A.">
        <title>Antigenic diversity is generated by distinct evolutionary mechanisms in African trypanosome species.</title>
        <authorList>
            <person name="Jackson A.P."/>
            <person name="Berry A."/>
            <person name="Aslett M."/>
            <person name="Allison H.C."/>
            <person name="Burton P."/>
            <person name="Vavrova-Anderson J."/>
            <person name="Brown R."/>
            <person name="Browne H."/>
            <person name="Corton N."/>
            <person name="Hauser H."/>
            <person name="Gamble J."/>
            <person name="Gilderthorp R."/>
            <person name="Marcello L."/>
            <person name="McQuillan J."/>
            <person name="Otto T.D."/>
            <person name="Quail M.A."/>
            <person name="Sanders M.J."/>
            <person name="van Tonder A."/>
            <person name="Ginger M.L."/>
            <person name="Field M.C."/>
            <person name="Barry J.D."/>
            <person name="Hertz-Fowler C."/>
            <person name="Berriman M."/>
        </authorList>
    </citation>
    <scope>NUCLEOTIDE SEQUENCE</scope>
    <source>
        <strain evidence="2 3">Y486</strain>
    </source>
</reference>
<feature type="compositionally biased region" description="Basic and acidic residues" evidence="1">
    <location>
        <begin position="7"/>
        <end position="25"/>
    </location>
</feature>
<dbReference type="EMBL" id="CAEX01000758">
    <property type="protein sequence ID" value="CCD18269.1"/>
    <property type="molecule type" value="Genomic_DNA"/>
</dbReference>
<accession>F9WL82</accession>
<feature type="region of interest" description="Disordered" evidence="1">
    <location>
        <begin position="1"/>
        <end position="25"/>
    </location>
</feature>
<protein>
    <submittedName>
        <fullName evidence="2">Uncharacterized protein</fullName>
    </submittedName>
</protein>
<gene>
    <name evidence="2" type="ORF">TvY486_0009330</name>
</gene>
<evidence type="ECO:0000313" key="3">
    <source>
        <dbReference type="Proteomes" id="UP000009027"/>
    </source>
</evidence>
<name>F9WL82_TRYVY</name>
<evidence type="ECO:0000313" key="2">
    <source>
        <dbReference type="EMBL" id="CCD18269.1"/>
    </source>
</evidence>
<dbReference type="AlphaFoldDB" id="F9WL82"/>
<sequence length="133" mass="15822">MLAAKLQRRDKESEAKVHALSHERQKMSSVTFGEKHCNTEVCTLRCLEREHKYDTRHPIRTDEVRRTGQTPVVNCGRKAFWLRERCRLKGRRTKWTCIKKCGGRRPMRFEWNLVHHRTEQTKGSRQVCSDCEV</sequence>
<keyword evidence="3" id="KW-1185">Reference proteome</keyword>